<evidence type="ECO:0000256" key="2">
    <source>
        <dbReference type="ARBA" id="ARBA00024035"/>
    </source>
</evidence>
<dbReference type="InterPro" id="IPR046470">
    <property type="entry name" value="SAM_HAT_C"/>
</dbReference>
<evidence type="ECO:0000313" key="6">
    <source>
        <dbReference type="Proteomes" id="UP001206983"/>
    </source>
</evidence>
<keyword evidence="1" id="KW-0949">S-adenosyl-L-methionine</keyword>
<evidence type="ECO:0000313" key="5">
    <source>
        <dbReference type="EMBL" id="MCQ6961735.1"/>
    </source>
</evidence>
<dbReference type="Gene3D" id="2.40.30.90">
    <property type="entry name" value="Bacterial fluorinating enzyme like"/>
    <property type="match status" value="1"/>
</dbReference>
<comment type="caution">
    <text evidence="5">The sequence shown here is derived from an EMBL/GenBank/DDBJ whole genome shotgun (WGS) entry which is preliminary data.</text>
</comment>
<protein>
    <recommendedName>
        <fullName evidence="7">SAM-dependent chlorinase/fluorinase</fullName>
    </recommendedName>
</protein>
<dbReference type="SUPFAM" id="SSF102522">
    <property type="entry name" value="Bacterial fluorinating enzyme, N-terminal domain"/>
    <property type="match status" value="1"/>
</dbReference>
<dbReference type="Proteomes" id="UP001206983">
    <property type="component" value="Unassembled WGS sequence"/>
</dbReference>
<dbReference type="InterPro" id="IPR023228">
    <property type="entry name" value="SAM_OH_AdoTrfase_N_sf"/>
</dbReference>
<proteinExistence type="inferred from homology"/>
<dbReference type="SUPFAM" id="SSF101852">
    <property type="entry name" value="Bacterial fluorinating enzyme, C-terminal domain"/>
    <property type="match status" value="1"/>
</dbReference>
<comment type="similarity">
    <text evidence="2">Belongs to the SAM hydrolase / SAM-dependent halogenase family.</text>
</comment>
<dbReference type="AlphaFoldDB" id="A0AAE3H8F5"/>
<keyword evidence="6" id="KW-1185">Reference proteome</keyword>
<accession>A0AAE3H8F5</accession>
<dbReference type="Pfam" id="PF20257">
    <property type="entry name" value="SAM_HAT_C"/>
    <property type="match status" value="1"/>
</dbReference>
<dbReference type="RefSeq" id="WP_256621396.1">
    <property type="nucleotide sequence ID" value="NZ_JTEO01000001.1"/>
</dbReference>
<evidence type="ECO:0000259" key="4">
    <source>
        <dbReference type="Pfam" id="PF20257"/>
    </source>
</evidence>
<dbReference type="InterPro" id="IPR023227">
    <property type="entry name" value="SAM_OH_AdoTrfase_C_sf"/>
</dbReference>
<evidence type="ECO:0000256" key="1">
    <source>
        <dbReference type="ARBA" id="ARBA00022691"/>
    </source>
</evidence>
<gene>
    <name evidence="5" type="ORF">PV02_00670</name>
</gene>
<feature type="domain" description="S-adenosyl-l-methionine hydroxide adenosyltransferase N-terminal" evidence="3">
    <location>
        <begin position="4"/>
        <end position="145"/>
    </location>
</feature>
<dbReference type="InterPro" id="IPR046469">
    <property type="entry name" value="SAM_HAT_N"/>
</dbReference>
<organism evidence="5 6">
    <name type="scientific">Methanolobus chelungpuianus</name>
    <dbReference type="NCBI Taxonomy" id="502115"/>
    <lineage>
        <taxon>Archaea</taxon>
        <taxon>Methanobacteriati</taxon>
        <taxon>Methanobacteriota</taxon>
        <taxon>Stenosarchaea group</taxon>
        <taxon>Methanomicrobia</taxon>
        <taxon>Methanosarcinales</taxon>
        <taxon>Methanosarcinaceae</taxon>
        <taxon>Methanolobus</taxon>
    </lineage>
</organism>
<evidence type="ECO:0000259" key="3">
    <source>
        <dbReference type="Pfam" id="PF01887"/>
    </source>
</evidence>
<dbReference type="PANTHER" id="PTHR35092">
    <property type="entry name" value="CHLORINASE MJ1651"/>
    <property type="match status" value="1"/>
</dbReference>
<feature type="domain" description="S-adenosyl-l-methionine hydroxide adenosyltransferase C-terminal" evidence="4">
    <location>
        <begin position="169"/>
        <end position="251"/>
    </location>
</feature>
<evidence type="ECO:0008006" key="7">
    <source>
        <dbReference type="Google" id="ProtNLM"/>
    </source>
</evidence>
<dbReference type="Pfam" id="PF01887">
    <property type="entry name" value="SAM_HAT_N"/>
    <property type="match status" value="1"/>
</dbReference>
<dbReference type="PANTHER" id="PTHR35092:SF1">
    <property type="entry name" value="CHLORINASE MJ1651"/>
    <property type="match status" value="1"/>
</dbReference>
<sequence length="260" mass="27398">MTIVTLTTDFGTLYPASLKAVILSICPGTDIVDVTHSVPHADIRAGAFALCSVIEYFPAGTVHVAVVDPGVGTSRRPIVIHSGGHYFVGPDNGLMVPAARKLGAPEVFEITNRDLLGAVSSTFHGRDVFARIGALIAKGMDVKEAGGRIDDHVDLDISGVLVRDDCIGAEVIFIDDFGNVVTNIPRDLISKKVTPGATLHINSHNIPFLRTYGQTAVGDLLCLVGSHGFFEIAVNQGSAARTLGLHNGDRVSVRLPGKTA</sequence>
<dbReference type="InterPro" id="IPR002747">
    <property type="entry name" value="SAM_OH_AdoTrfase"/>
</dbReference>
<dbReference type="Gene3D" id="3.40.50.10790">
    <property type="entry name" value="S-adenosyl-l-methionine hydroxide adenosyltransferase, N-terminal"/>
    <property type="match status" value="1"/>
</dbReference>
<name>A0AAE3H8F5_9EURY</name>
<reference evidence="5 6" key="1">
    <citation type="journal article" date="2011" name="Appl. Environ. Microbiol.">
        <title>Methanogenic archaea isolated from Taiwan's Chelungpu fault.</title>
        <authorList>
            <person name="Wu S.Y."/>
            <person name="Lai M.C."/>
        </authorList>
    </citation>
    <scope>NUCLEOTIDE SEQUENCE [LARGE SCALE GENOMIC DNA]</scope>
    <source>
        <strain evidence="5 6">St545Mb</strain>
    </source>
</reference>
<dbReference type="PIRSF" id="PIRSF006779">
    <property type="entry name" value="UCP006779"/>
    <property type="match status" value="1"/>
</dbReference>
<dbReference type="EMBL" id="JTEO01000001">
    <property type="protein sequence ID" value="MCQ6961735.1"/>
    <property type="molecule type" value="Genomic_DNA"/>
</dbReference>